<reference evidence="2" key="1">
    <citation type="submission" date="2023-07" db="EMBL/GenBank/DDBJ databases">
        <title>A chromosome-level genome assembly of Lolium multiflorum.</title>
        <authorList>
            <person name="Chen Y."/>
            <person name="Copetti D."/>
            <person name="Kolliker R."/>
            <person name="Studer B."/>
        </authorList>
    </citation>
    <scope>NUCLEOTIDE SEQUENCE</scope>
    <source>
        <strain evidence="2">02402/16</strain>
        <tissue evidence="2">Leaf</tissue>
    </source>
</reference>
<dbReference type="SUPFAM" id="SSF81383">
    <property type="entry name" value="F-box domain"/>
    <property type="match status" value="1"/>
</dbReference>
<dbReference type="Gene3D" id="1.20.1280.50">
    <property type="match status" value="1"/>
</dbReference>
<dbReference type="AlphaFoldDB" id="A0AAD8W569"/>
<sequence length="101" mass="11044">MARKQRVGGEDRLSALPDATLTHILSHFHTDQAVRTSELSRRWRRVFTAVPVVDIGAAPQRTICPVTVNHMVTSRKSLISGAPKMDSVAHGSCAIETSPQK</sequence>
<evidence type="ECO:0000313" key="2">
    <source>
        <dbReference type="EMBL" id="KAK1644146.1"/>
    </source>
</evidence>
<accession>A0AAD8W569</accession>
<dbReference type="Proteomes" id="UP001231189">
    <property type="component" value="Unassembled WGS sequence"/>
</dbReference>
<evidence type="ECO:0000259" key="1">
    <source>
        <dbReference type="PROSITE" id="PS50181"/>
    </source>
</evidence>
<name>A0AAD8W569_LOLMU</name>
<dbReference type="PANTHER" id="PTHR34223:SF51">
    <property type="entry name" value="OS06G0556300 PROTEIN"/>
    <property type="match status" value="1"/>
</dbReference>
<proteinExistence type="predicted"/>
<dbReference type="PANTHER" id="PTHR34223">
    <property type="entry name" value="OS11G0201299 PROTEIN"/>
    <property type="match status" value="1"/>
</dbReference>
<protein>
    <recommendedName>
        <fullName evidence="1">F-box domain-containing protein</fullName>
    </recommendedName>
</protein>
<dbReference type="Pfam" id="PF00646">
    <property type="entry name" value="F-box"/>
    <property type="match status" value="1"/>
</dbReference>
<evidence type="ECO:0000313" key="3">
    <source>
        <dbReference type="Proteomes" id="UP001231189"/>
    </source>
</evidence>
<dbReference type="InterPro" id="IPR001810">
    <property type="entry name" value="F-box_dom"/>
</dbReference>
<organism evidence="2 3">
    <name type="scientific">Lolium multiflorum</name>
    <name type="common">Italian ryegrass</name>
    <name type="synonym">Lolium perenne subsp. multiflorum</name>
    <dbReference type="NCBI Taxonomy" id="4521"/>
    <lineage>
        <taxon>Eukaryota</taxon>
        <taxon>Viridiplantae</taxon>
        <taxon>Streptophyta</taxon>
        <taxon>Embryophyta</taxon>
        <taxon>Tracheophyta</taxon>
        <taxon>Spermatophyta</taxon>
        <taxon>Magnoliopsida</taxon>
        <taxon>Liliopsida</taxon>
        <taxon>Poales</taxon>
        <taxon>Poaceae</taxon>
        <taxon>BOP clade</taxon>
        <taxon>Pooideae</taxon>
        <taxon>Poodae</taxon>
        <taxon>Poeae</taxon>
        <taxon>Poeae Chloroplast Group 2 (Poeae type)</taxon>
        <taxon>Loliodinae</taxon>
        <taxon>Loliinae</taxon>
        <taxon>Lolium</taxon>
    </lineage>
</organism>
<comment type="caution">
    <text evidence="2">The sequence shown here is derived from an EMBL/GenBank/DDBJ whole genome shotgun (WGS) entry which is preliminary data.</text>
</comment>
<gene>
    <name evidence="2" type="ORF">QYE76_061951</name>
</gene>
<feature type="domain" description="F-box" evidence="1">
    <location>
        <begin position="10"/>
        <end position="46"/>
    </location>
</feature>
<dbReference type="EMBL" id="JAUUTY010000004">
    <property type="protein sequence ID" value="KAK1644146.1"/>
    <property type="molecule type" value="Genomic_DNA"/>
</dbReference>
<dbReference type="InterPro" id="IPR053197">
    <property type="entry name" value="F-box_SCFL_complex_component"/>
</dbReference>
<dbReference type="InterPro" id="IPR036047">
    <property type="entry name" value="F-box-like_dom_sf"/>
</dbReference>
<keyword evidence="3" id="KW-1185">Reference proteome</keyword>
<dbReference type="PROSITE" id="PS50181">
    <property type="entry name" value="FBOX"/>
    <property type="match status" value="1"/>
</dbReference>